<sequence length="46" mass="4903">MQAQSATIIKAAIPIRTNAISLCRFSLLSTSRSRLIGKPCNVSLNG</sequence>
<organism evidence="1 2">
    <name type="scientific">Pontiella sulfatireligans</name>
    <dbReference type="NCBI Taxonomy" id="2750658"/>
    <lineage>
        <taxon>Bacteria</taxon>
        <taxon>Pseudomonadati</taxon>
        <taxon>Kiritimatiellota</taxon>
        <taxon>Kiritimatiellia</taxon>
        <taxon>Kiritimatiellales</taxon>
        <taxon>Pontiellaceae</taxon>
        <taxon>Pontiella</taxon>
    </lineage>
</organism>
<reference evidence="1 2" key="1">
    <citation type="submission" date="2019-04" db="EMBL/GenBank/DDBJ databases">
        <authorList>
            <person name="Van Vliet M D."/>
        </authorList>
    </citation>
    <scope>NUCLEOTIDE SEQUENCE [LARGE SCALE GENOMIC DNA]</scope>
    <source>
        <strain evidence="1 2">F21</strain>
    </source>
</reference>
<gene>
    <name evidence="1" type="ORF">SCARR_05289</name>
</gene>
<dbReference type="Proteomes" id="UP000346198">
    <property type="component" value="Unassembled WGS sequence"/>
</dbReference>
<protein>
    <submittedName>
        <fullName evidence="1">Uncharacterized protein</fullName>
    </submittedName>
</protein>
<evidence type="ECO:0000313" key="2">
    <source>
        <dbReference type="Proteomes" id="UP000346198"/>
    </source>
</evidence>
<dbReference type="EMBL" id="CAAHFH010000003">
    <property type="protein sequence ID" value="VGO23184.1"/>
    <property type="molecule type" value="Genomic_DNA"/>
</dbReference>
<keyword evidence="2" id="KW-1185">Reference proteome</keyword>
<dbReference type="AlphaFoldDB" id="A0A6C2UVH9"/>
<name>A0A6C2UVH9_9BACT</name>
<evidence type="ECO:0000313" key="1">
    <source>
        <dbReference type="EMBL" id="VGO23184.1"/>
    </source>
</evidence>
<proteinExistence type="predicted"/>
<accession>A0A6C2UVH9</accession>